<keyword evidence="2" id="KW-1185">Reference proteome</keyword>
<dbReference type="Proteomes" id="UP000790377">
    <property type="component" value="Unassembled WGS sequence"/>
</dbReference>
<dbReference type="EMBL" id="MU267831">
    <property type="protein sequence ID" value="KAH7908301.1"/>
    <property type="molecule type" value="Genomic_DNA"/>
</dbReference>
<evidence type="ECO:0000313" key="2">
    <source>
        <dbReference type="Proteomes" id="UP000790377"/>
    </source>
</evidence>
<name>A0ACB8A4C6_9AGAM</name>
<accession>A0ACB8A4C6</accession>
<sequence>MDMIPNIPLESLRDEPIYKKRICVIGAGASGLAALKVISQSDFYKTGQWSVVAFENRTNVGGVWFPAAPTDNPPLTPLYDSLTTNLPHPVMAYTSYSFPPSTSLFPNAAIVQEYIESYAAHFDLLPLIRLNTAVIAARWETSIWSITLSTGESMSFDHIVVANGHYRLPRIPDTPGLSEWILSGKASHSAWYRHPDNFGDVVLVVGGGPSGKDISADMSSVSKAVIHSVTGTSPEDVGNLKRRPRVVEYRSNGEVVFEDGSMEHGIDHCILATGYQMDFPFFDESVIRTEIPPPSPPLPRDLYNSTYHIFPLARHVFPLQNNYPTSSLAFMGLLFRVAPMPLVEAQAHAIVRVFSDPSCLDGTQEAVDIITRSETLQAQGAHSALQLAKAWFRFEEHEQFDYRDEMYKFAARPGSNGEIILVPDWEKEMYHEKDKLRVAWRKLEQSGEAEKWVAGVGKGGTQEWVEMMRELLKWADQNDRDQVAASSSSRL</sequence>
<comment type="caution">
    <text evidence="1">The sequence shown here is derived from an EMBL/GenBank/DDBJ whole genome shotgun (WGS) entry which is preliminary data.</text>
</comment>
<reference evidence="1" key="1">
    <citation type="journal article" date="2021" name="New Phytol.">
        <title>Evolutionary innovations through gain and loss of genes in the ectomycorrhizal Boletales.</title>
        <authorList>
            <person name="Wu G."/>
            <person name="Miyauchi S."/>
            <person name="Morin E."/>
            <person name="Kuo A."/>
            <person name="Drula E."/>
            <person name="Varga T."/>
            <person name="Kohler A."/>
            <person name="Feng B."/>
            <person name="Cao Y."/>
            <person name="Lipzen A."/>
            <person name="Daum C."/>
            <person name="Hundley H."/>
            <person name="Pangilinan J."/>
            <person name="Johnson J."/>
            <person name="Barry K."/>
            <person name="LaButti K."/>
            <person name="Ng V."/>
            <person name="Ahrendt S."/>
            <person name="Min B."/>
            <person name="Choi I.G."/>
            <person name="Park H."/>
            <person name="Plett J.M."/>
            <person name="Magnuson J."/>
            <person name="Spatafora J.W."/>
            <person name="Nagy L.G."/>
            <person name="Henrissat B."/>
            <person name="Grigoriev I.V."/>
            <person name="Yang Z.L."/>
            <person name="Xu J."/>
            <person name="Martin F.M."/>
        </authorList>
    </citation>
    <scope>NUCLEOTIDE SEQUENCE</scope>
    <source>
        <strain evidence="1">ATCC 28755</strain>
    </source>
</reference>
<proteinExistence type="predicted"/>
<organism evidence="1 2">
    <name type="scientific">Hygrophoropsis aurantiaca</name>
    <dbReference type="NCBI Taxonomy" id="72124"/>
    <lineage>
        <taxon>Eukaryota</taxon>
        <taxon>Fungi</taxon>
        <taxon>Dikarya</taxon>
        <taxon>Basidiomycota</taxon>
        <taxon>Agaricomycotina</taxon>
        <taxon>Agaricomycetes</taxon>
        <taxon>Agaricomycetidae</taxon>
        <taxon>Boletales</taxon>
        <taxon>Coniophorineae</taxon>
        <taxon>Hygrophoropsidaceae</taxon>
        <taxon>Hygrophoropsis</taxon>
    </lineage>
</organism>
<gene>
    <name evidence="1" type="ORF">BJ138DRAFT_374266</name>
</gene>
<protein>
    <submittedName>
        <fullName evidence="1">Uncharacterized protein</fullName>
    </submittedName>
</protein>
<evidence type="ECO:0000313" key="1">
    <source>
        <dbReference type="EMBL" id="KAH7908301.1"/>
    </source>
</evidence>